<dbReference type="Pfam" id="PF01409">
    <property type="entry name" value="tRNA-synt_2d"/>
    <property type="match status" value="1"/>
</dbReference>
<accession>A0A1G6AKT3</accession>
<dbReference type="GO" id="GO:0140096">
    <property type="term" value="F:catalytic activity, acting on a protein"/>
    <property type="evidence" value="ECO:0007669"/>
    <property type="project" value="UniProtKB-ARBA"/>
</dbReference>
<keyword evidence="4 13" id="KW-0963">Cytoplasm</keyword>
<keyword evidence="10 13" id="KW-0648">Protein biosynthesis</keyword>
<dbReference type="InterPro" id="IPR045864">
    <property type="entry name" value="aa-tRNA-synth_II/BPL/LPL"/>
</dbReference>
<dbReference type="InterPro" id="IPR022911">
    <property type="entry name" value="Phe_tRNA_ligase_alpha1_bac"/>
</dbReference>
<comment type="subcellular location">
    <subcellularLocation>
        <location evidence="1 13">Cytoplasm</location>
    </subcellularLocation>
</comment>
<keyword evidence="6 13" id="KW-0479">Metal-binding</keyword>
<keyword evidence="9 13" id="KW-0460">Magnesium</keyword>
<keyword evidence="7 13" id="KW-0547">Nucleotide-binding</keyword>
<comment type="similarity">
    <text evidence="2 13">Belongs to the class-II aminoacyl-tRNA synthetase family. Phe-tRNA synthetase alpha subunit type 1 subfamily.</text>
</comment>
<dbReference type="GO" id="GO:0016740">
    <property type="term" value="F:transferase activity"/>
    <property type="evidence" value="ECO:0007669"/>
    <property type="project" value="UniProtKB-ARBA"/>
</dbReference>
<evidence type="ECO:0000256" key="6">
    <source>
        <dbReference type="ARBA" id="ARBA00022723"/>
    </source>
</evidence>
<evidence type="ECO:0000256" key="4">
    <source>
        <dbReference type="ARBA" id="ARBA00022490"/>
    </source>
</evidence>
<keyword evidence="8 13" id="KW-0067">ATP-binding</keyword>
<evidence type="ECO:0000256" key="10">
    <source>
        <dbReference type="ARBA" id="ARBA00022917"/>
    </source>
</evidence>
<evidence type="ECO:0000256" key="13">
    <source>
        <dbReference type="HAMAP-Rule" id="MF_00281"/>
    </source>
</evidence>
<dbReference type="InterPro" id="IPR006195">
    <property type="entry name" value="aa-tRNA-synth_II"/>
</dbReference>
<evidence type="ECO:0000256" key="12">
    <source>
        <dbReference type="ARBA" id="ARBA00049255"/>
    </source>
</evidence>
<evidence type="ECO:0000256" key="5">
    <source>
        <dbReference type="ARBA" id="ARBA00022598"/>
    </source>
</evidence>
<dbReference type="Proteomes" id="UP000199228">
    <property type="component" value="Unassembled WGS sequence"/>
</dbReference>
<evidence type="ECO:0000256" key="8">
    <source>
        <dbReference type="ARBA" id="ARBA00022840"/>
    </source>
</evidence>
<dbReference type="InterPro" id="IPR002319">
    <property type="entry name" value="Phenylalanyl-tRNA_Synthase"/>
</dbReference>
<gene>
    <name evidence="13" type="primary">pheS</name>
    <name evidence="15" type="ORF">SAMN02910417_00632</name>
</gene>
<evidence type="ECO:0000256" key="9">
    <source>
        <dbReference type="ARBA" id="ARBA00022842"/>
    </source>
</evidence>
<dbReference type="InterPro" id="IPR010978">
    <property type="entry name" value="tRNA-bd_arm"/>
</dbReference>
<dbReference type="OrthoDB" id="9800719at2"/>
<proteinExistence type="inferred from homology"/>
<name>A0A1G6AKT3_EUBOX</name>
<comment type="cofactor">
    <cofactor evidence="13">
        <name>Mg(2+)</name>
        <dbReference type="ChEBI" id="CHEBI:18420"/>
    </cofactor>
    <text evidence="13">Binds 2 magnesium ions per tetramer.</text>
</comment>
<dbReference type="STRING" id="1732.SAMN02910417_00632"/>
<sequence length="339" mass="38830">MKEKLEQIRREALKKLQETQDLNTLNEIRVSILGKKGELTSIMKGMKDLSPEERPQFGQMVNDVRKNIEEILNETKQALEDAALEKKLKKEVIDVTLPAKKSKIGHKHPNTIALEEIERIFIGMGYEVVEGPEVEYDYYNFEALNIPANHPAKDEQDTFYVNSDIVLRTQTSPIQVRTMEKGKLPIRMIAPGRVFRSDEVDATHSPSFHQIEGMVIDKNVTFADLKGTLQQFAKEMFGEDTKIKFRPHHFPFTEPSAEVDVSCFKCGGKGCRFCKGEGWIEILGCGMVHPHVLEMSNIDPNEYSGFAFGLGLERIALLKYEIDDMRLLYENDIRFLEQF</sequence>
<comment type="catalytic activity">
    <reaction evidence="12 13">
        <text>tRNA(Phe) + L-phenylalanine + ATP = L-phenylalanyl-tRNA(Phe) + AMP + diphosphate + H(+)</text>
        <dbReference type="Rhea" id="RHEA:19413"/>
        <dbReference type="Rhea" id="RHEA-COMP:9668"/>
        <dbReference type="Rhea" id="RHEA-COMP:9699"/>
        <dbReference type="ChEBI" id="CHEBI:15378"/>
        <dbReference type="ChEBI" id="CHEBI:30616"/>
        <dbReference type="ChEBI" id="CHEBI:33019"/>
        <dbReference type="ChEBI" id="CHEBI:58095"/>
        <dbReference type="ChEBI" id="CHEBI:78442"/>
        <dbReference type="ChEBI" id="CHEBI:78531"/>
        <dbReference type="ChEBI" id="CHEBI:456215"/>
        <dbReference type="EC" id="6.1.1.20"/>
    </reaction>
</comment>
<evidence type="ECO:0000256" key="3">
    <source>
        <dbReference type="ARBA" id="ARBA00011209"/>
    </source>
</evidence>
<dbReference type="PANTHER" id="PTHR11538:SF41">
    <property type="entry name" value="PHENYLALANINE--TRNA LIGASE, MITOCHONDRIAL"/>
    <property type="match status" value="1"/>
</dbReference>
<dbReference type="EMBL" id="FMXR01000006">
    <property type="protein sequence ID" value="SDB08900.1"/>
    <property type="molecule type" value="Genomic_DNA"/>
</dbReference>
<dbReference type="GO" id="GO:0004826">
    <property type="term" value="F:phenylalanine-tRNA ligase activity"/>
    <property type="evidence" value="ECO:0007669"/>
    <property type="project" value="UniProtKB-UniRule"/>
</dbReference>
<evidence type="ECO:0000256" key="11">
    <source>
        <dbReference type="ARBA" id="ARBA00023146"/>
    </source>
</evidence>
<dbReference type="NCBIfam" id="TIGR00468">
    <property type="entry name" value="pheS"/>
    <property type="match status" value="1"/>
</dbReference>
<dbReference type="PANTHER" id="PTHR11538">
    <property type="entry name" value="PHENYLALANYL-TRNA SYNTHETASE"/>
    <property type="match status" value="1"/>
</dbReference>
<dbReference type="GO" id="GO:0000287">
    <property type="term" value="F:magnesium ion binding"/>
    <property type="evidence" value="ECO:0007669"/>
    <property type="project" value="UniProtKB-UniRule"/>
</dbReference>
<reference evidence="15 16" key="1">
    <citation type="submission" date="2016-10" db="EMBL/GenBank/DDBJ databases">
        <authorList>
            <person name="de Groot N.N."/>
        </authorList>
    </citation>
    <scope>NUCLEOTIDE SEQUENCE [LARGE SCALE GENOMIC DNA]</scope>
    <source>
        <strain evidence="15 16">DSM 3217</strain>
    </source>
</reference>
<evidence type="ECO:0000313" key="15">
    <source>
        <dbReference type="EMBL" id="SDB08900.1"/>
    </source>
</evidence>
<evidence type="ECO:0000313" key="16">
    <source>
        <dbReference type="Proteomes" id="UP000199228"/>
    </source>
</evidence>
<dbReference type="Pfam" id="PF02912">
    <property type="entry name" value="Phe_tRNA-synt_N"/>
    <property type="match status" value="1"/>
</dbReference>
<keyword evidence="5 13" id="KW-0436">Ligase</keyword>
<evidence type="ECO:0000259" key="14">
    <source>
        <dbReference type="PROSITE" id="PS50862"/>
    </source>
</evidence>
<dbReference type="Gene3D" id="3.30.930.10">
    <property type="entry name" value="Bira Bifunctional Protein, Domain 2"/>
    <property type="match status" value="1"/>
</dbReference>
<dbReference type="InterPro" id="IPR004188">
    <property type="entry name" value="Phe-tRNA_ligase_II_N"/>
</dbReference>
<keyword evidence="11 13" id="KW-0030">Aminoacyl-tRNA synthetase</keyword>
<dbReference type="GO" id="GO:0005737">
    <property type="term" value="C:cytoplasm"/>
    <property type="evidence" value="ECO:0007669"/>
    <property type="project" value="UniProtKB-SubCell"/>
</dbReference>
<dbReference type="GO" id="GO:0005524">
    <property type="term" value="F:ATP binding"/>
    <property type="evidence" value="ECO:0007669"/>
    <property type="project" value="UniProtKB-UniRule"/>
</dbReference>
<dbReference type="GO" id="GO:0000049">
    <property type="term" value="F:tRNA binding"/>
    <property type="evidence" value="ECO:0007669"/>
    <property type="project" value="InterPro"/>
</dbReference>
<dbReference type="CDD" id="cd00496">
    <property type="entry name" value="PheRS_alpha_core"/>
    <property type="match status" value="1"/>
</dbReference>
<feature type="binding site" evidence="13">
    <location>
        <position position="254"/>
    </location>
    <ligand>
        <name>Mg(2+)</name>
        <dbReference type="ChEBI" id="CHEBI:18420"/>
        <note>shared with beta subunit</note>
    </ligand>
</feature>
<dbReference type="RefSeq" id="WP_090172122.1">
    <property type="nucleotide sequence ID" value="NZ_FMXR01000006.1"/>
</dbReference>
<feature type="domain" description="Aminoacyl-transfer RNA synthetases class-II family profile" evidence="14">
    <location>
        <begin position="117"/>
        <end position="330"/>
    </location>
</feature>
<dbReference type="PROSITE" id="PS50862">
    <property type="entry name" value="AA_TRNA_LIGASE_II"/>
    <property type="match status" value="1"/>
</dbReference>
<dbReference type="GO" id="GO:0006432">
    <property type="term" value="P:phenylalanyl-tRNA aminoacylation"/>
    <property type="evidence" value="ECO:0007669"/>
    <property type="project" value="UniProtKB-UniRule"/>
</dbReference>
<dbReference type="SUPFAM" id="SSF55681">
    <property type="entry name" value="Class II aaRS and biotin synthetases"/>
    <property type="match status" value="1"/>
</dbReference>
<dbReference type="EC" id="6.1.1.20" evidence="13"/>
<evidence type="ECO:0000256" key="1">
    <source>
        <dbReference type="ARBA" id="ARBA00004496"/>
    </source>
</evidence>
<dbReference type="SUPFAM" id="SSF46589">
    <property type="entry name" value="tRNA-binding arm"/>
    <property type="match status" value="1"/>
</dbReference>
<dbReference type="InterPro" id="IPR004529">
    <property type="entry name" value="Phe-tRNA-synth_IIc_asu"/>
</dbReference>
<dbReference type="FunFam" id="3.30.930.10:FF:000003">
    <property type="entry name" value="Phenylalanine--tRNA ligase alpha subunit"/>
    <property type="match status" value="1"/>
</dbReference>
<evidence type="ECO:0000256" key="2">
    <source>
        <dbReference type="ARBA" id="ARBA00010207"/>
    </source>
</evidence>
<comment type="subunit">
    <text evidence="3 13">Tetramer of two alpha and two beta subunits.</text>
</comment>
<dbReference type="HAMAP" id="MF_00281">
    <property type="entry name" value="Phe_tRNA_synth_alpha1"/>
    <property type="match status" value="1"/>
</dbReference>
<evidence type="ECO:0000256" key="7">
    <source>
        <dbReference type="ARBA" id="ARBA00022741"/>
    </source>
</evidence>
<keyword evidence="16" id="KW-1185">Reference proteome</keyword>
<dbReference type="AlphaFoldDB" id="A0A1G6AKT3"/>
<organism evidence="15 16">
    <name type="scientific">Eubacterium oxidoreducens</name>
    <dbReference type="NCBI Taxonomy" id="1732"/>
    <lineage>
        <taxon>Bacteria</taxon>
        <taxon>Bacillati</taxon>
        <taxon>Bacillota</taxon>
        <taxon>Clostridia</taxon>
        <taxon>Eubacteriales</taxon>
        <taxon>Eubacteriaceae</taxon>
        <taxon>Eubacterium</taxon>
    </lineage>
</organism>
<protein>
    <recommendedName>
        <fullName evidence="13">Phenylalanine--tRNA ligase alpha subunit</fullName>
        <ecNumber evidence="13">6.1.1.20</ecNumber>
    </recommendedName>
    <alternativeName>
        <fullName evidence="13">Phenylalanyl-tRNA synthetase alpha subunit</fullName>
        <shortName evidence="13">PheRS</shortName>
    </alternativeName>
</protein>